<evidence type="ECO:0000256" key="6">
    <source>
        <dbReference type="ARBA" id="ARBA00022967"/>
    </source>
</evidence>
<dbReference type="Proteomes" id="UP000823775">
    <property type="component" value="Unassembled WGS sequence"/>
</dbReference>
<comment type="subcellular location">
    <subcellularLocation>
        <location evidence="1">Membrane</location>
        <topology evidence="1">Multi-pass membrane protein</topology>
    </subcellularLocation>
</comment>
<dbReference type="InterPro" id="IPR024791">
    <property type="entry name" value="Cyt_c/ubiquinol_Oxase_su3"/>
</dbReference>
<feature type="transmembrane region" description="Helical" evidence="10">
    <location>
        <begin position="20"/>
        <end position="45"/>
    </location>
</feature>
<dbReference type="Gene3D" id="1.20.120.80">
    <property type="entry name" value="Cytochrome c oxidase, subunit III, four-helix bundle"/>
    <property type="match status" value="1"/>
</dbReference>
<keyword evidence="8 10" id="KW-0472">Membrane</keyword>
<evidence type="ECO:0000313" key="13">
    <source>
        <dbReference type="Proteomes" id="UP000823775"/>
    </source>
</evidence>
<dbReference type="SUPFAM" id="SSF81452">
    <property type="entry name" value="Cytochrome c oxidase subunit III-like"/>
    <property type="match status" value="1"/>
</dbReference>
<evidence type="ECO:0000256" key="9">
    <source>
        <dbReference type="RuleBase" id="RU003375"/>
    </source>
</evidence>
<comment type="subunit">
    <text evidence="3">Component of the cytochrome c oxidase (complex IV, CIV), a multisubunit enzyme composed of a catalytic core of 3 subunits and several supernumerary subunits. The complex exists as a monomer or a dimer and forms supercomplexes (SCs) in the inner mitochondrial membrane with ubiquinol-cytochrome c oxidoreductase (cytochrome b-c1 complex, complex III, CIII).</text>
</comment>
<organism evidence="12 13">
    <name type="scientific">Datura stramonium</name>
    <name type="common">Jimsonweed</name>
    <name type="synonym">Common thornapple</name>
    <dbReference type="NCBI Taxonomy" id="4076"/>
    <lineage>
        <taxon>Eukaryota</taxon>
        <taxon>Viridiplantae</taxon>
        <taxon>Streptophyta</taxon>
        <taxon>Embryophyta</taxon>
        <taxon>Tracheophyta</taxon>
        <taxon>Spermatophyta</taxon>
        <taxon>Magnoliopsida</taxon>
        <taxon>eudicotyledons</taxon>
        <taxon>Gunneridae</taxon>
        <taxon>Pentapetalae</taxon>
        <taxon>asterids</taxon>
        <taxon>lamiids</taxon>
        <taxon>Solanales</taxon>
        <taxon>Solanaceae</taxon>
        <taxon>Solanoideae</taxon>
        <taxon>Datureae</taxon>
        <taxon>Datura</taxon>
    </lineage>
</organism>
<dbReference type="PANTHER" id="PTHR11403:SF7">
    <property type="entry name" value="CYTOCHROME C OXIDASE SUBUNIT 3"/>
    <property type="match status" value="1"/>
</dbReference>
<evidence type="ECO:0000256" key="3">
    <source>
        <dbReference type="ARBA" id="ARBA00011164"/>
    </source>
</evidence>
<dbReference type="InterPro" id="IPR000298">
    <property type="entry name" value="Cyt_c_oxidase-like_su3"/>
</dbReference>
<keyword evidence="7 10" id="KW-1133">Transmembrane helix</keyword>
<evidence type="ECO:0000256" key="1">
    <source>
        <dbReference type="ARBA" id="ARBA00004141"/>
    </source>
</evidence>
<comment type="function">
    <text evidence="9">Component of the cytochrome c oxidase, the last enzyme in the mitochondrial electron transport chain which drives oxidative phosphorylation. The respiratory chain contains 3 multisubunit complexes succinate dehydrogenase (complex II, CII), ubiquinol-cytochrome c oxidoreductase (cytochrome b-c1 complex, complex III, CIII) and cytochrome c oxidase (complex IV, CIV), that cooperate to transfer electrons derived from NADH and succinate to molecular oxygen, creating an electrochemical gradient over the inner membrane that drives transmembrane transport and the ATP synthase. Cytochrome c oxidase is the component of the respiratory chain that catalyzes the reduction of oxygen to water. Electrons originating from reduced cytochrome c in the intermembrane space (IMS) are transferred via the dinuclear copper A center (CU(A)) of subunit 2 and heme A of subunit 1 to the active site in subunit 1, a binuclear center (BNC) formed by heme A3 and copper B (CU(B)). The BNC reduces molecular oxygen to 2 water molecules using 4 electrons from cytochrome c in the IMS and 4 protons from the mitochondrial matrix.</text>
</comment>
<evidence type="ECO:0000313" key="12">
    <source>
        <dbReference type="EMBL" id="MCD7463880.1"/>
    </source>
</evidence>
<comment type="caution">
    <text evidence="12">The sequence shown here is derived from an EMBL/GenBank/DDBJ whole genome shotgun (WGS) entry which is preliminary data.</text>
</comment>
<keyword evidence="9" id="KW-0496">Mitochondrion</keyword>
<proteinExistence type="inferred from homology"/>
<accession>A0ABS8SXY2</accession>
<evidence type="ECO:0000256" key="7">
    <source>
        <dbReference type="ARBA" id="ARBA00022989"/>
    </source>
</evidence>
<feature type="domain" description="Heme-copper oxidase subunit III family profile" evidence="11">
    <location>
        <begin position="1"/>
        <end position="82"/>
    </location>
</feature>
<keyword evidence="6" id="KW-1278">Translocase</keyword>
<reference evidence="12 13" key="1">
    <citation type="journal article" date="2021" name="BMC Genomics">
        <title>Datura genome reveals duplications of psychoactive alkaloid biosynthetic genes and high mutation rate following tissue culture.</title>
        <authorList>
            <person name="Rajewski A."/>
            <person name="Carter-House D."/>
            <person name="Stajich J."/>
            <person name="Litt A."/>
        </authorList>
    </citation>
    <scope>NUCLEOTIDE SEQUENCE [LARGE SCALE GENOMIC DNA]</scope>
    <source>
        <strain evidence="12">AR-01</strain>
    </source>
</reference>
<evidence type="ECO:0000256" key="4">
    <source>
        <dbReference type="ARBA" id="ARBA00015944"/>
    </source>
</evidence>
<comment type="similarity">
    <text evidence="2 9">Belongs to the cytochrome c oxidase subunit 3 family.</text>
</comment>
<evidence type="ECO:0000256" key="10">
    <source>
        <dbReference type="SAM" id="Phobius"/>
    </source>
</evidence>
<evidence type="ECO:0000256" key="2">
    <source>
        <dbReference type="ARBA" id="ARBA00010581"/>
    </source>
</evidence>
<dbReference type="PROSITE" id="PS50253">
    <property type="entry name" value="COX3"/>
    <property type="match status" value="1"/>
</dbReference>
<dbReference type="Pfam" id="PF00510">
    <property type="entry name" value="COX3"/>
    <property type="match status" value="1"/>
</dbReference>
<dbReference type="EMBL" id="JACEIK010000922">
    <property type="protein sequence ID" value="MCD7463880.1"/>
    <property type="molecule type" value="Genomic_DNA"/>
</dbReference>
<evidence type="ECO:0000256" key="8">
    <source>
        <dbReference type="ARBA" id="ARBA00023136"/>
    </source>
</evidence>
<evidence type="ECO:0000256" key="5">
    <source>
        <dbReference type="ARBA" id="ARBA00022692"/>
    </source>
</evidence>
<keyword evidence="5 9" id="KW-0812">Transmembrane</keyword>
<gene>
    <name evidence="12" type="primary">COX3_3</name>
    <name evidence="12" type="ORF">HAX54_051628</name>
</gene>
<name>A0ABS8SXY2_DATST</name>
<dbReference type="InterPro" id="IPR035973">
    <property type="entry name" value="Cyt_c_oxidase_su3-like_sf"/>
</dbReference>
<protein>
    <recommendedName>
        <fullName evidence="4 9">Cytochrome c oxidase subunit 3</fullName>
    </recommendedName>
</protein>
<evidence type="ECO:0000259" key="11">
    <source>
        <dbReference type="PROSITE" id="PS50253"/>
    </source>
</evidence>
<feature type="transmembrane region" description="Helical" evidence="10">
    <location>
        <begin position="71"/>
        <end position="95"/>
    </location>
</feature>
<dbReference type="InterPro" id="IPR013833">
    <property type="entry name" value="Cyt_c_oxidase_su3_a-hlx"/>
</dbReference>
<sequence length="161" mass="17822">MIESQRHSYHLVDLIPWPILGSLGALATTVGGTIFSIICGIFQYLGHLTKEHHIGFEAAAWYWHFVDVVQLFLFVSIYWSGVTIASAGAVTIALAGDKHSCSEVLVRKRGCFLYERCPIKKDVPPCPMQKKLGQLRRVILGDRKVFTGPPGETSYTPSSSD</sequence>
<keyword evidence="13" id="KW-1185">Reference proteome</keyword>
<dbReference type="PANTHER" id="PTHR11403">
    <property type="entry name" value="CYTOCHROME C OXIDASE SUBUNIT III"/>
    <property type="match status" value="1"/>
</dbReference>